<reference evidence="3" key="1">
    <citation type="journal article" date="2019" name="Int. J. Syst. Evol. Microbiol.">
        <title>The Global Catalogue of Microorganisms (GCM) 10K type strain sequencing project: providing services to taxonomists for standard genome sequencing and annotation.</title>
        <authorList>
            <consortium name="The Broad Institute Genomics Platform"/>
            <consortium name="The Broad Institute Genome Sequencing Center for Infectious Disease"/>
            <person name="Wu L."/>
            <person name="Ma J."/>
        </authorList>
    </citation>
    <scope>NUCLEOTIDE SEQUENCE [LARGE SCALE GENOMIC DNA]</scope>
    <source>
        <strain evidence="3">KCTC 32255</strain>
    </source>
</reference>
<proteinExistence type="predicted"/>
<feature type="transmembrane region" description="Helical" evidence="1">
    <location>
        <begin position="140"/>
        <end position="166"/>
    </location>
</feature>
<feature type="transmembrane region" description="Helical" evidence="1">
    <location>
        <begin position="34"/>
        <end position="62"/>
    </location>
</feature>
<feature type="transmembrane region" description="Helical" evidence="1">
    <location>
        <begin position="178"/>
        <end position="201"/>
    </location>
</feature>
<evidence type="ECO:0000256" key="1">
    <source>
        <dbReference type="SAM" id="Phobius"/>
    </source>
</evidence>
<dbReference type="EMBL" id="JBHSXX010000001">
    <property type="protein sequence ID" value="MFC6869429.1"/>
    <property type="molecule type" value="Genomic_DNA"/>
</dbReference>
<name>A0ABW2C5T6_9PSEU</name>
<feature type="transmembrane region" description="Helical" evidence="1">
    <location>
        <begin position="213"/>
        <end position="239"/>
    </location>
</feature>
<gene>
    <name evidence="2" type="ORF">ACFQGD_20010</name>
</gene>
<evidence type="ECO:0000313" key="2">
    <source>
        <dbReference type="EMBL" id="MFC6869429.1"/>
    </source>
</evidence>
<dbReference type="PRINTS" id="PR00173">
    <property type="entry name" value="EDTRNSPORT"/>
</dbReference>
<comment type="caution">
    <text evidence="2">The sequence shown here is derived from an EMBL/GenBank/DDBJ whole genome shotgun (WGS) entry which is preliminary data.</text>
</comment>
<keyword evidence="1" id="KW-0812">Transmembrane</keyword>
<feature type="transmembrane region" description="Helical" evidence="1">
    <location>
        <begin position="82"/>
        <end position="102"/>
    </location>
</feature>
<keyword evidence="3" id="KW-1185">Reference proteome</keyword>
<protein>
    <submittedName>
        <fullName evidence="2">ABC transporter permease</fullName>
    </submittedName>
</protein>
<feature type="transmembrane region" description="Helical" evidence="1">
    <location>
        <begin position="114"/>
        <end position="134"/>
    </location>
</feature>
<evidence type="ECO:0000313" key="3">
    <source>
        <dbReference type="Proteomes" id="UP001596337"/>
    </source>
</evidence>
<sequence>MAQLAGTVLWGAIRHPRGYWADLREQMYTLLKRCWLPMVISTTAMGFGAAGLAPGTMMALLGIPERLGAFDLMASLREFAPWINAMVVAGVVGTSMTADLGSRRIRDELDAMRVLGIDVIRILVLPRILAVTLMTGLLDLFALTFGVFGGFLASVAVFGASPGAYFGSFFANATVIDLWGSVVKSLFFGLIIGVVCCYKGLRAQGGPMGVGRAVNQAVVISFAAIWIINSLFISIVLGLNPDMQTVR</sequence>
<keyword evidence="1" id="KW-1133">Transmembrane helix</keyword>
<keyword evidence="1" id="KW-0472">Membrane</keyword>
<dbReference type="Pfam" id="PF02405">
    <property type="entry name" value="MlaE"/>
    <property type="match status" value="1"/>
</dbReference>
<dbReference type="PANTHER" id="PTHR30188">
    <property type="entry name" value="ABC TRANSPORTER PERMEASE PROTEIN-RELATED"/>
    <property type="match status" value="1"/>
</dbReference>
<accession>A0ABW2C5T6</accession>
<dbReference type="InterPro" id="IPR030802">
    <property type="entry name" value="Permease_MalE"/>
</dbReference>
<dbReference type="PANTHER" id="PTHR30188:SF4">
    <property type="entry name" value="PROTEIN TRIGALACTOSYLDIACYLGLYCEROL 1, CHLOROPLASTIC"/>
    <property type="match status" value="1"/>
</dbReference>
<dbReference type="Proteomes" id="UP001596337">
    <property type="component" value="Unassembled WGS sequence"/>
</dbReference>
<organism evidence="2 3">
    <name type="scientific">Haloechinothrix salitolerans</name>
    <dbReference type="NCBI Taxonomy" id="926830"/>
    <lineage>
        <taxon>Bacteria</taxon>
        <taxon>Bacillati</taxon>
        <taxon>Actinomycetota</taxon>
        <taxon>Actinomycetes</taxon>
        <taxon>Pseudonocardiales</taxon>
        <taxon>Pseudonocardiaceae</taxon>
        <taxon>Haloechinothrix</taxon>
    </lineage>
</organism>
<dbReference type="RefSeq" id="WP_345400702.1">
    <property type="nucleotide sequence ID" value="NZ_BAABLA010000101.1"/>
</dbReference>